<dbReference type="Pfam" id="PF11594">
    <property type="entry name" value="Med28"/>
    <property type="match status" value="1"/>
</dbReference>
<proteinExistence type="inferred from homology"/>
<evidence type="ECO:0000256" key="4">
    <source>
        <dbReference type="ARBA" id="ARBA00023054"/>
    </source>
</evidence>
<keyword evidence="3" id="KW-0805">Transcription regulation</keyword>
<protein>
    <recommendedName>
        <fullName evidence="8">HOOK N-terminal domain-containing protein</fullName>
    </recommendedName>
</protein>
<dbReference type="EMBL" id="CAJNOL010000397">
    <property type="protein sequence ID" value="CAF1046055.1"/>
    <property type="molecule type" value="Genomic_DNA"/>
</dbReference>
<evidence type="ECO:0000256" key="7">
    <source>
        <dbReference type="SAM" id="Coils"/>
    </source>
</evidence>
<comment type="similarity">
    <text evidence="2">Belongs to the Mediator complex subunit 28 family.</text>
</comment>
<feature type="coiled-coil region" evidence="7">
    <location>
        <begin position="219"/>
        <end position="274"/>
    </location>
</feature>
<evidence type="ECO:0000313" key="9">
    <source>
        <dbReference type="EMBL" id="CAF1046055.1"/>
    </source>
</evidence>
<evidence type="ECO:0000256" key="2">
    <source>
        <dbReference type="ARBA" id="ARBA00005571"/>
    </source>
</evidence>
<reference evidence="9" key="1">
    <citation type="submission" date="2021-02" db="EMBL/GenBank/DDBJ databases">
        <authorList>
            <person name="Nowell W R."/>
        </authorList>
    </citation>
    <scope>NUCLEOTIDE SEQUENCE</scope>
</reference>
<keyword evidence="5" id="KW-0804">Transcription</keyword>
<dbReference type="Gene3D" id="1.10.418.10">
    <property type="entry name" value="Calponin-like domain"/>
    <property type="match status" value="1"/>
</dbReference>
<evidence type="ECO:0000259" key="8">
    <source>
        <dbReference type="Pfam" id="PF19047"/>
    </source>
</evidence>
<dbReference type="GO" id="GO:0030705">
    <property type="term" value="P:cytoskeleton-dependent intracellular transport"/>
    <property type="evidence" value="ECO:0007669"/>
    <property type="project" value="InterPro"/>
</dbReference>
<gene>
    <name evidence="9" type="ORF">JXQ802_LOCUS16400</name>
</gene>
<dbReference type="Pfam" id="PF19047">
    <property type="entry name" value="HOOK_N"/>
    <property type="match status" value="1"/>
</dbReference>
<dbReference type="GO" id="GO:0005634">
    <property type="term" value="C:nucleus"/>
    <property type="evidence" value="ECO:0007669"/>
    <property type="project" value="UniProtKB-SubCell"/>
</dbReference>
<evidence type="ECO:0000313" key="10">
    <source>
        <dbReference type="Proteomes" id="UP000663870"/>
    </source>
</evidence>
<comment type="caution">
    <text evidence="9">The sequence shown here is derived from an EMBL/GenBank/DDBJ whole genome shotgun (WGS) entry which is preliminary data.</text>
</comment>
<comment type="subcellular location">
    <subcellularLocation>
        <location evidence="1">Nucleus</location>
    </subcellularLocation>
</comment>
<name>A0A814K0A8_9BILA</name>
<keyword evidence="6" id="KW-0539">Nucleus</keyword>
<evidence type="ECO:0000256" key="6">
    <source>
        <dbReference type="ARBA" id="ARBA00023242"/>
    </source>
</evidence>
<evidence type="ECO:0000256" key="3">
    <source>
        <dbReference type="ARBA" id="ARBA00023015"/>
    </source>
</evidence>
<dbReference type="InterPro" id="IPR036872">
    <property type="entry name" value="CH_dom_sf"/>
</dbReference>
<dbReference type="Proteomes" id="UP000663870">
    <property type="component" value="Unassembled WGS sequence"/>
</dbReference>
<dbReference type="InterPro" id="IPR021640">
    <property type="entry name" value="Mediator_Med28"/>
</dbReference>
<dbReference type="InterPro" id="IPR043936">
    <property type="entry name" value="HOOK_N"/>
</dbReference>
<organism evidence="9 10">
    <name type="scientific">Rotaria sordida</name>
    <dbReference type="NCBI Taxonomy" id="392033"/>
    <lineage>
        <taxon>Eukaryota</taxon>
        <taxon>Metazoa</taxon>
        <taxon>Spiralia</taxon>
        <taxon>Gnathifera</taxon>
        <taxon>Rotifera</taxon>
        <taxon>Eurotatoria</taxon>
        <taxon>Bdelloidea</taxon>
        <taxon>Philodinida</taxon>
        <taxon>Philodinidae</taxon>
        <taxon>Rotaria</taxon>
    </lineage>
</organism>
<keyword evidence="10" id="KW-1185">Reference proteome</keyword>
<evidence type="ECO:0000256" key="5">
    <source>
        <dbReference type="ARBA" id="ARBA00023163"/>
    </source>
</evidence>
<accession>A0A814K0A8</accession>
<keyword evidence="4 7" id="KW-0175">Coiled coil</keyword>
<dbReference type="SUPFAM" id="SSF116907">
    <property type="entry name" value="Hook domain"/>
    <property type="match status" value="1"/>
</dbReference>
<dbReference type="AlphaFoldDB" id="A0A814K0A8"/>
<sequence>MSSINLSDDLLNNFEESIKSFIAFLLQDPCTGSSSAVASTSTSEHNSASVEQHVRRIYESANEIECNLLQLKALVNRTLPEEQILESITDLRTNIERKETLLREFNQYLNDAIADFSVENTESLNGLLDELSRGITTTSTLTNADLGDNLSQATTATTASQSSLLGNMTLANPTTYSTHFNDIWLQEILTNNEDNYQIKANNLDTILKYIMDYYSKTLNQSLVEELNQIVKAKREMEDHYHELHLQISILQDEKSNLIQETKQLNERIQEFENVAEAEEHFIRL</sequence>
<feature type="domain" description="HOOK N-terminal" evidence="8">
    <location>
        <begin position="178"/>
        <end position="271"/>
    </location>
</feature>
<evidence type="ECO:0000256" key="1">
    <source>
        <dbReference type="ARBA" id="ARBA00004123"/>
    </source>
</evidence>